<dbReference type="InterPro" id="IPR045121">
    <property type="entry name" value="CoAse"/>
</dbReference>
<reference evidence="8 9" key="1">
    <citation type="submission" date="2014-02" db="EMBL/GenBank/DDBJ databases">
        <title>The small core and large imbalanced accessory genome model reveals a collaborative survival strategy of Sorangium cellulosum strains in nature.</title>
        <authorList>
            <person name="Han K."/>
            <person name="Peng R."/>
            <person name="Blom J."/>
            <person name="Li Y.-Z."/>
        </authorList>
    </citation>
    <scope>NUCLEOTIDE SEQUENCE [LARGE SCALE GENOMIC DNA]</scope>
    <source>
        <strain evidence="8 9">So0007-03</strain>
    </source>
</reference>
<evidence type="ECO:0000256" key="6">
    <source>
        <dbReference type="ARBA" id="ARBA00023211"/>
    </source>
</evidence>
<comment type="cofactor">
    <cofactor evidence="1">
        <name>Mn(2+)</name>
        <dbReference type="ChEBI" id="CHEBI:29035"/>
    </cofactor>
</comment>
<dbReference type="AlphaFoldDB" id="A0A150TJ78"/>
<feature type="domain" description="Nudix hydrolase" evidence="7">
    <location>
        <begin position="63"/>
        <end position="216"/>
    </location>
</feature>
<name>A0A150TJ78_SORCE</name>
<dbReference type="CDD" id="cd03426">
    <property type="entry name" value="NUDIX_CoAse_Nudt7"/>
    <property type="match status" value="1"/>
</dbReference>
<keyword evidence="6" id="KW-0464">Manganese</keyword>
<dbReference type="SUPFAM" id="SSF55811">
    <property type="entry name" value="Nudix"/>
    <property type="match status" value="1"/>
</dbReference>
<organism evidence="8 9">
    <name type="scientific">Sorangium cellulosum</name>
    <name type="common">Polyangium cellulosum</name>
    <dbReference type="NCBI Taxonomy" id="56"/>
    <lineage>
        <taxon>Bacteria</taxon>
        <taxon>Pseudomonadati</taxon>
        <taxon>Myxococcota</taxon>
        <taxon>Polyangia</taxon>
        <taxon>Polyangiales</taxon>
        <taxon>Polyangiaceae</taxon>
        <taxon>Sorangium</taxon>
    </lineage>
</organism>
<proteinExistence type="predicted"/>
<keyword evidence="4" id="KW-0378">Hydrolase</keyword>
<protein>
    <recommendedName>
        <fullName evidence="7">Nudix hydrolase domain-containing protein</fullName>
    </recommendedName>
</protein>
<dbReference type="Proteomes" id="UP000075502">
    <property type="component" value="Unassembled WGS sequence"/>
</dbReference>
<dbReference type="InterPro" id="IPR015797">
    <property type="entry name" value="NUDIX_hydrolase-like_dom_sf"/>
</dbReference>
<evidence type="ECO:0000259" key="7">
    <source>
        <dbReference type="PROSITE" id="PS51462"/>
    </source>
</evidence>
<sequence>AGPARLASRAAAARAAGAIAAARSLSTGRHYAILAAVLPSYDLAAIMARLEGREAALDALTQERQAAVAAILRAPVGFLGTALEPAGSPEPCEAELLLIRRAEHPGDPWSGHMALPGGRREERDQSLLATAIRETHEEVGIDLAAHGTLLARLPDIPAVVRGRRVGMIIAPFVFALRATPDLTLSGEVAEALWTPLGPLARGERTSSYAYTHEGNVLQLPCLRVDERVVWGLTYLMLEQLFALLHR</sequence>
<dbReference type="Pfam" id="PF00293">
    <property type="entry name" value="NUDIX"/>
    <property type="match status" value="1"/>
</dbReference>
<feature type="non-terminal residue" evidence="8">
    <location>
        <position position="1"/>
    </location>
</feature>
<dbReference type="InterPro" id="IPR000086">
    <property type="entry name" value="NUDIX_hydrolase_dom"/>
</dbReference>
<evidence type="ECO:0000313" key="9">
    <source>
        <dbReference type="Proteomes" id="UP000075502"/>
    </source>
</evidence>
<dbReference type="GO" id="GO:0010945">
    <property type="term" value="F:coenzyme A diphosphatase activity"/>
    <property type="evidence" value="ECO:0007669"/>
    <property type="project" value="InterPro"/>
</dbReference>
<dbReference type="GO" id="GO:0046872">
    <property type="term" value="F:metal ion binding"/>
    <property type="evidence" value="ECO:0007669"/>
    <property type="project" value="UniProtKB-KW"/>
</dbReference>
<dbReference type="EMBL" id="JEME01002281">
    <property type="protein sequence ID" value="KYG04750.1"/>
    <property type="molecule type" value="Genomic_DNA"/>
</dbReference>
<dbReference type="PROSITE" id="PS51462">
    <property type="entry name" value="NUDIX"/>
    <property type="match status" value="1"/>
</dbReference>
<comment type="caution">
    <text evidence="8">The sequence shown here is derived from an EMBL/GenBank/DDBJ whole genome shotgun (WGS) entry which is preliminary data.</text>
</comment>
<keyword evidence="5" id="KW-0460">Magnesium</keyword>
<evidence type="ECO:0000256" key="1">
    <source>
        <dbReference type="ARBA" id="ARBA00001936"/>
    </source>
</evidence>
<evidence type="ECO:0000256" key="2">
    <source>
        <dbReference type="ARBA" id="ARBA00001946"/>
    </source>
</evidence>
<evidence type="ECO:0000256" key="5">
    <source>
        <dbReference type="ARBA" id="ARBA00022842"/>
    </source>
</evidence>
<evidence type="ECO:0000313" key="8">
    <source>
        <dbReference type="EMBL" id="KYG04750.1"/>
    </source>
</evidence>
<gene>
    <name evidence="8" type="ORF">BE21_00215</name>
</gene>
<dbReference type="PANTHER" id="PTHR12992:SF11">
    <property type="entry name" value="MITOCHONDRIAL COENZYME A DIPHOSPHATASE NUDT8"/>
    <property type="match status" value="1"/>
</dbReference>
<comment type="cofactor">
    <cofactor evidence="2">
        <name>Mg(2+)</name>
        <dbReference type="ChEBI" id="CHEBI:18420"/>
    </cofactor>
</comment>
<dbReference type="PANTHER" id="PTHR12992">
    <property type="entry name" value="NUDIX HYDROLASE"/>
    <property type="match status" value="1"/>
</dbReference>
<accession>A0A150TJ78</accession>
<dbReference type="Gene3D" id="3.90.79.10">
    <property type="entry name" value="Nucleoside Triphosphate Pyrophosphohydrolase"/>
    <property type="match status" value="1"/>
</dbReference>
<keyword evidence="3" id="KW-0479">Metal-binding</keyword>
<evidence type="ECO:0000256" key="3">
    <source>
        <dbReference type="ARBA" id="ARBA00022723"/>
    </source>
</evidence>
<evidence type="ECO:0000256" key="4">
    <source>
        <dbReference type="ARBA" id="ARBA00022801"/>
    </source>
</evidence>